<dbReference type="InterPro" id="IPR001810">
    <property type="entry name" value="F-box_dom"/>
</dbReference>
<name>A0AAV0XBS0_9HEMI</name>
<evidence type="ECO:0000313" key="3">
    <source>
        <dbReference type="Proteomes" id="UP001160148"/>
    </source>
</evidence>
<dbReference type="Proteomes" id="UP001160148">
    <property type="component" value="Unassembled WGS sequence"/>
</dbReference>
<dbReference type="InterPro" id="IPR032675">
    <property type="entry name" value="LRR_dom_sf"/>
</dbReference>
<dbReference type="PROSITE" id="PS50181">
    <property type="entry name" value="FBOX"/>
    <property type="match status" value="1"/>
</dbReference>
<dbReference type="SUPFAM" id="SSF52058">
    <property type="entry name" value="L domain-like"/>
    <property type="match status" value="1"/>
</dbReference>
<protein>
    <recommendedName>
        <fullName evidence="1">F-box domain-containing protein</fullName>
    </recommendedName>
</protein>
<dbReference type="EMBL" id="CARXXK010000004">
    <property type="protein sequence ID" value="CAI6365648.1"/>
    <property type="molecule type" value="Genomic_DNA"/>
</dbReference>
<dbReference type="SMART" id="SM00256">
    <property type="entry name" value="FBOX"/>
    <property type="match status" value="1"/>
</dbReference>
<accession>A0AAV0XBS0</accession>
<comment type="caution">
    <text evidence="2">The sequence shown here is derived from an EMBL/GenBank/DDBJ whole genome shotgun (WGS) entry which is preliminary data.</text>
</comment>
<dbReference type="Gene3D" id="3.80.10.10">
    <property type="entry name" value="Ribonuclease Inhibitor"/>
    <property type="match status" value="2"/>
</dbReference>
<evidence type="ECO:0000313" key="2">
    <source>
        <dbReference type="EMBL" id="CAI6365648.1"/>
    </source>
</evidence>
<evidence type="ECO:0000259" key="1">
    <source>
        <dbReference type="PROSITE" id="PS50181"/>
    </source>
</evidence>
<dbReference type="InterPro" id="IPR036047">
    <property type="entry name" value="F-box-like_dom_sf"/>
</dbReference>
<proteinExistence type="predicted"/>
<keyword evidence="3" id="KW-1185">Reference proteome</keyword>
<feature type="domain" description="F-box" evidence="1">
    <location>
        <begin position="1"/>
        <end position="44"/>
    </location>
</feature>
<dbReference type="AlphaFoldDB" id="A0AAV0XBS0"/>
<sequence length="480" mass="55880">METLPTEVITQILEYLPFDDRRELARVNKLFYHAASHPVFLRKEFFNYDPYRDNLNDLNDFKNMLLKSRRKLLCLSFVHLTYIRDLTIFTNLGNRIISLCFIDLDLLNDSFLDAITQCCSNLEKLELIHVSRVVLTDNGRKPILKLCSITLDTVRINDRKFNLILKLAPNLKDLSVLDCGLIGKREVIAMFYPHDSNYIDCSFTKYNSNTIFSEDNIVHHLNNFVRLNSLELNDGSSIFLQIQPIQLEIKSLSLNLDRSTNNDFSDYEKLNSVLGQYVFLERLEIHFLPVRMLSIVSKLYNLRHLTLTYSANDSDYLDSCKYLKSFVESLKNLKYIRTLSFYRAFDLINQLELPVYPFLECTLKSLTSLDCPLDSNLGVLKFGKNLTNLRIRNGSILKVEDLQLLFRNLTYLKHLCINDCSVLNDETFIKLPISNLKELITLNLLPSNISHRCLRHIKNPRLKVLSLIETQLEPCSIRQN</sequence>
<dbReference type="Pfam" id="PF12937">
    <property type="entry name" value="F-box-like"/>
    <property type="match status" value="1"/>
</dbReference>
<gene>
    <name evidence="2" type="ORF">MEUPH1_LOCUS20337</name>
</gene>
<organism evidence="2 3">
    <name type="scientific">Macrosiphum euphorbiae</name>
    <name type="common">potato aphid</name>
    <dbReference type="NCBI Taxonomy" id="13131"/>
    <lineage>
        <taxon>Eukaryota</taxon>
        <taxon>Metazoa</taxon>
        <taxon>Ecdysozoa</taxon>
        <taxon>Arthropoda</taxon>
        <taxon>Hexapoda</taxon>
        <taxon>Insecta</taxon>
        <taxon>Pterygota</taxon>
        <taxon>Neoptera</taxon>
        <taxon>Paraneoptera</taxon>
        <taxon>Hemiptera</taxon>
        <taxon>Sternorrhyncha</taxon>
        <taxon>Aphidomorpha</taxon>
        <taxon>Aphidoidea</taxon>
        <taxon>Aphididae</taxon>
        <taxon>Macrosiphini</taxon>
        <taxon>Macrosiphum</taxon>
    </lineage>
</organism>
<dbReference type="SUPFAM" id="SSF81383">
    <property type="entry name" value="F-box domain"/>
    <property type="match status" value="1"/>
</dbReference>
<reference evidence="2 3" key="1">
    <citation type="submission" date="2023-01" db="EMBL/GenBank/DDBJ databases">
        <authorList>
            <person name="Whitehead M."/>
        </authorList>
    </citation>
    <scope>NUCLEOTIDE SEQUENCE [LARGE SCALE GENOMIC DNA]</scope>
</reference>